<dbReference type="AlphaFoldDB" id="A0A0N4ZD45"/>
<evidence type="ECO:0000259" key="1">
    <source>
        <dbReference type="PROSITE" id="PS50878"/>
    </source>
</evidence>
<dbReference type="WBParaSite" id="PTRK_0000547200.1">
    <property type="protein sequence ID" value="PTRK_0000547200.1"/>
    <property type="gene ID" value="PTRK_0000547200"/>
</dbReference>
<keyword evidence="2" id="KW-1185">Reference proteome</keyword>
<reference evidence="3" key="1">
    <citation type="submission" date="2017-02" db="UniProtKB">
        <authorList>
            <consortium name="WormBaseParasite"/>
        </authorList>
    </citation>
    <scope>IDENTIFICATION</scope>
</reference>
<dbReference type="Proteomes" id="UP000038045">
    <property type="component" value="Unplaced"/>
</dbReference>
<dbReference type="PANTHER" id="PTHR35450:SF2">
    <property type="entry name" value="REVERSE TRANSCRIPTASE DOMAIN-CONTAINING PROTEIN"/>
    <property type="match status" value="1"/>
</dbReference>
<sequence length="567" mass="64638">MIKSCMLAISSVISFIEKSREKDRLKAFNRLKTYSALVKATIKSLQKNKKDRSNKDAARIRKINKRLRLNMGELKSYLIELDMRLTNDVEAKNDTFKLSKIYRQFDNRPSLNTVLPRSSNPVEVPLDIEVAHQFYENLYKKVDEPASLPIIDEFFEEVSKSFKNLNFEKPSRSDLEEMVVSSANFLTSGPDGIPGKFLVRLNEGKKLLLDFIEEARNGNLELITEELCEGTTVLLPKTTDINKLTKPEFYRPITTLNHIYKLLTSTYHRTIIGAIDNSILAPCSQKALKRGSRGCTDALLKDVAISLDNMYRLGKSSRKNLEVGWIDLKKAFDSSFRSFTHRLVDVLPLPQSAKNTLRKITTCWNSKIRINKDFSANYKIERGLPQGDALSPLLYCMLTAVVPYAINKMHPLRTNLPHISSISIYMDDTKLYANDPKELRDKLLLTKKICNNLGLEFNNSKSATFGDEINPDELEAFPRLKDSESYKYLGIEQKFITDLSITESTLINATLEFMRKVNKLQIPTRMIARLMCNTLAPKILYVASHTFFKGKTSQIITLGEKLAKCSL</sequence>
<protein>
    <submittedName>
        <fullName evidence="3">Reverse transcriptase domain-containing protein</fullName>
    </submittedName>
</protein>
<proteinExistence type="predicted"/>
<evidence type="ECO:0000313" key="2">
    <source>
        <dbReference type="Proteomes" id="UP000038045"/>
    </source>
</evidence>
<dbReference type="InterPro" id="IPR000477">
    <property type="entry name" value="RT_dom"/>
</dbReference>
<dbReference type="InterPro" id="IPR043502">
    <property type="entry name" value="DNA/RNA_pol_sf"/>
</dbReference>
<dbReference type="STRING" id="131310.A0A0N4ZD45"/>
<evidence type="ECO:0000313" key="3">
    <source>
        <dbReference type="WBParaSite" id="PTRK_0000547200.1"/>
    </source>
</evidence>
<dbReference type="PANTHER" id="PTHR35450">
    <property type="entry name" value="REVERSE TRANSCRIPTASE DOMAIN-CONTAINING PROTEIN"/>
    <property type="match status" value="1"/>
</dbReference>
<accession>A0A0N4ZD45</accession>
<dbReference type="PROSITE" id="PS50878">
    <property type="entry name" value="RT_POL"/>
    <property type="match status" value="1"/>
</dbReference>
<organism evidence="2 3">
    <name type="scientific">Parastrongyloides trichosuri</name>
    <name type="common">Possum-specific nematode worm</name>
    <dbReference type="NCBI Taxonomy" id="131310"/>
    <lineage>
        <taxon>Eukaryota</taxon>
        <taxon>Metazoa</taxon>
        <taxon>Ecdysozoa</taxon>
        <taxon>Nematoda</taxon>
        <taxon>Chromadorea</taxon>
        <taxon>Rhabditida</taxon>
        <taxon>Tylenchina</taxon>
        <taxon>Panagrolaimomorpha</taxon>
        <taxon>Strongyloidoidea</taxon>
        <taxon>Strongyloididae</taxon>
        <taxon>Parastrongyloides</taxon>
    </lineage>
</organism>
<dbReference type="Pfam" id="PF00078">
    <property type="entry name" value="RVT_1"/>
    <property type="match status" value="1"/>
</dbReference>
<dbReference type="SUPFAM" id="SSF56672">
    <property type="entry name" value="DNA/RNA polymerases"/>
    <property type="match status" value="1"/>
</dbReference>
<dbReference type="CDD" id="cd01650">
    <property type="entry name" value="RT_nLTR_like"/>
    <property type="match status" value="1"/>
</dbReference>
<name>A0A0N4ZD45_PARTI</name>
<feature type="domain" description="Reverse transcriptase" evidence="1">
    <location>
        <begin position="216"/>
        <end position="493"/>
    </location>
</feature>